<accession>A0A9Q9PB73</accession>
<proteinExistence type="predicted"/>
<evidence type="ECO:0000256" key="1">
    <source>
        <dbReference type="SAM" id="Phobius"/>
    </source>
</evidence>
<feature type="transmembrane region" description="Helical" evidence="1">
    <location>
        <begin position="54"/>
        <end position="73"/>
    </location>
</feature>
<feature type="transmembrane region" description="Helical" evidence="1">
    <location>
        <begin position="21"/>
        <end position="42"/>
    </location>
</feature>
<protein>
    <submittedName>
        <fullName evidence="2">Uncharacterized protein</fullName>
    </submittedName>
</protein>
<evidence type="ECO:0000313" key="2">
    <source>
        <dbReference type="EMBL" id="UYC82544.1"/>
    </source>
</evidence>
<dbReference type="AlphaFoldDB" id="A0A9Q9PB73"/>
<organism evidence="2 3">
    <name type="scientific">Curtobacterium poinsettiae</name>
    <dbReference type="NCBI Taxonomy" id="159612"/>
    <lineage>
        <taxon>Bacteria</taxon>
        <taxon>Bacillati</taxon>
        <taxon>Actinomycetota</taxon>
        <taxon>Actinomycetes</taxon>
        <taxon>Micrococcales</taxon>
        <taxon>Microbacteriaceae</taxon>
        <taxon>Curtobacterium</taxon>
    </lineage>
</organism>
<keyword evidence="1" id="KW-0472">Membrane</keyword>
<evidence type="ECO:0000313" key="3">
    <source>
        <dbReference type="Proteomes" id="UP001062223"/>
    </source>
</evidence>
<dbReference type="KEGG" id="cpoi:OE229_08815"/>
<dbReference type="EMBL" id="CP106879">
    <property type="protein sequence ID" value="UYC82544.1"/>
    <property type="molecule type" value="Genomic_DNA"/>
</dbReference>
<keyword evidence="1" id="KW-1133">Transmembrane helix</keyword>
<feature type="transmembrane region" description="Helical" evidence="1">
    <location>
        <begin position="133"/>
        <end position="152"/>
    </location>
</feature>
<keyword evidence="1" id="KW-0812">Transmembrane</keyword>
<feature type="transmembrane region" description="Helical" evidence="1">
    <location>
        <begin position="158"/>
        <end position="181"/>
    </location>
</feature>
<dbReference type="Proteomes" id="UP001062223">
    <property type="component" value="Chromosome"/>
</dbReference>
<sequence length="199" mass="21404">MSPSDLVEATRRANHLVEHGPTAVVLSQQAGFAGMSILWAFISVPSVLRTDSVIWFLFALAGAVVNVTAWVRARRHRRLLPYLVEAPEQPLGALTPADRKSVTRQISGRAPVTPETVPLVRAMLAWQRRFTRASAPTLIGTGLSLVGLGGASATTFGWGWAFLVFIAVVVVFVTVATAIGVRRSRRVLAELDRVGAPVS</sequence>
<reference evidence="2" key="1">
    <citation type="submission" date="2022-09" db="EMBL/GenBank/DDBJ databases">
        <title>Taxonomy of Curtobacterium flaccumfaciens.</title>
        <authorList>
            <person name="Osdaghi E."/>
            <person name="Taghavi S.M."/>
            <person name="Hamidizade M."/>
            <person name="Abachi H."/>
            <person name="Fazliarab A."/>
            <person name="Baeyen S."/>
            <person name="Portier P."/>
            <person name="Van Vaerenbergh J."/>
            <person name="Jacques M.-A."/>
        </authorList>
    </citation>
    <scope>NUCLEOTIDE SEQUENCE</scope>
    <source>
        <strain evidence="2">AGQB46</strain>
    </source>
</reference>
<gene>
    <name evidence="2" type="ORF">OE229_08815</name>
</gene>
<name>A0A9Q9PB73_9MICO</name>
<dbReference type="RefSeq" id="WP_262137493.1">
    <property type="nucleotide sequence ID" value="NZ_CP106879.1"/>
</dbReference>